<comment type="subunit">
    <text evidence="4">Component of the eukaryotic translation initiation factor 3 (eIF-3) complex.</text>
</comment>
<comment type="caution">
    <text evidence="8">The sequence shown here is derived from an EMBL/GenBank/DDBJ whole genome shotgun (WGS) entry which is preliminary data.</text>
</comment>
<dbReference type="EMBL" id="QWIM01000555">
    <property type="protein sequence ID" value="RMY33264.1"/>
    <property type="molecule type" value="Genomic_DNA"/>
</dbReference>
<dbReference type="VEuPathDB" id="FungiDB:BTJ68_00216"/>
<evidence type="ECO:0000313" key="10">
    <source>
        <dbReference type="Proteomes" id="UP000276864"/>
    </source>
</evidence>
<feature type="region of interest" description="Disordered" evidence="5">
    <location>
        <begin position="285"/>
        <end position="323"/>
    </location>
</feature>
<dbReference type="InterPro" id="IPR016020">
    <property type="entry name" value="Transl_init_fac_sub12_N_euk"/>
</dbReference>
<evidence type="ECO:0000313" key="9">
    <source>
        <dbReference type="Proteomes" id="UP000271337"/>
    </source>
</evidence>
<evidence type="ECO:0000256" key="3">
    <source>
        <dbReference type="ARBA" id="ARBA00022917"/>
    </source>
</evidence>
<dbReference type="InterPro" id="IPR000717">
    <property type="entry name" value="PCI_dom"/>
</dbReference>
<dbReference type="FunFam" id="1.25.40.250:FF:000003">
    <property type="entry name" value="Eukaryotic translation initiation factor 3 subunit K"/>
    <property type="match status" value="1"/>
</dbReference>
<evidence type="ECO:0000256" key="4">
    <source>
        <dbReference type="HAMAP-Rule" id="MF_03010"/>
    </source>
</evidence>
<dbReference type="InterPro" id="IPR036390">
    <property type="entry name" value="WH_DNA-bd_sf"/>
</dbReference>
<feature type="region of interest" description="Disordered" evidence="5">
    <location>
        <begin position="245"/>
        <end position="264"/>
    </location>
</feature>
<dbReference type="OrthoDB" id="337745at2759"/>
<organism evidence="8 10">
    <name type="scientific">Hortaea werneckii</name>
    <name type="common">Black yeast</name>
    <name type="synonym">Cladosporium werneckii</name>
    <dbReference type="NCBI Taxonomy" id="91943"/>
    <lineage>
        <taxon>Eukaryota</taxon>
        <taxon>Fungi</taxon>
        <taxon>Dikarya</taxon>
        <taxon>Ascomycota</taxon>
        <taxon>Pezizomycotina</taxon>
        <taxon>Dothideomycetes</taxon>
        <taxon>Dothideomycetidae</taxon>
        <taxon>Mycosphaerellales</taxon>
        <taxon>Teratosphaeriaceae</taxon>
        <taxon>Hortaea</taxon>
    </lineage>
</organism>
<dbReference type="Gene3D" id="1.25.40.250">
    <property type="entry name" value="ARM repeat, domain 1"/>
    <property type="match status" value="1"/>
</dbReference>
<evidence type="ECO:0000259" key="6">
    <source>
        <dbReference type="PROSITE" id="PS50250"/>
    </source>
</evidence>
<feature type="compositionally biased region" description="Basic residues" evidence="5">
    <location>
        <begin position="250"/>
        <end position="259"/>
    </location>
</feature>
<dbReference type="GO" id="GO:0016282">
    <property type="term" value="C:eukaryotic 43S preinitiation complex"/>
    <property type="evidence" value="ECO:0007669"/>
    <property type="project" value="UniProtKB-UniRule"/>
</dbReference>
<dbReference type="InterPro" id="IPR036388">
    <property type="entry name" value="WH-like_DNA-bd_sf"/>
</dbReference>
<comment type="similarity">
    <text evidence="4">Belongs to the eIF-3 subunit K family.</text>
</comment>
<evidence type="ECO:0000313" key="8">
    <source>
        <dbReference type="EMBL" id="RMY33264.1"/>
    </source>
</evidence>
<evidence type="ECO:0000256" key="2">
    <source>
        <dbReference type="ARBA" id="ARBA00022540"/>
    </source>
</evidence>
<dbReference type="InterPro" id="IPR016024">
    <property type="entry name" value="ARM-type_fold"/>
</dbReference>
<dbReference type="SUPFAM" id="SSF48371">
    <property type="entry name" value="ARM repeat"/>
    <property type="match status" value="1"/>
</dbReference>
<dbReference type="InterPro" id="IPR009374">
    <property type="entry name" value="eIF3k"/>
</dbReference>
<dbReference type="PANTHER" id="PTHR13022:SF0">
    <property type="entry name" value="EUKARYOTIC TRANSLATION INITIATION FACTOR 3 SUBUNIT K"/>
    <property type="match status" value="1"/>
</dbReference>
<dbReference type="GO" id="GO:0043022">
    <property type="term" value="F:ribosome binding"/>
    <property type="evidence" value="ECO:0007669"/>
    <property type="project" value="InterPro"/>
</dbReference>
<gene>
    <name evidence="8" type="ORF">D0866_06048</name>
    <name evidence="7" type="ORF">D0867_13175</name>
</gene>
<dbReference type="GO" id="GO:0001732">
    <property type="term" value="P:formation of cytoplasmic translation initiation complex"/>
    <property type="evidence" value="ECO:0007669"/>
    <property type="project" value="UniProtKB-UniRule"/>
</dbReference>
<keyword evidence="3 4" id="KW-0648">Protein biosynthesis</keyword>
<dbReference type="Proteomes" id="UP000271337">
    <property type="component" value="Unassembled WGS sequence"/>
</dbReference>
<dbReference type="Pfam" id="PF10075">
    <property type="entry name" value="CSN8_PSD8_EIF3K"/>
    <property type="match status" value="1"/>
</dbReference>
<dbReference type="PANTHER" id="PTHR13022">
    <property type="entry name" value="EUKARYOTIC TRANSLATION INITIATION FACTOR 3 SUBUNIT 11"/>
    <property type="match status" value="1"/>
</dbReference>
<dbReference type="InterPro" id="IPR033464">
    <property type="entry name" value="CSN8_PSD8_EIF3K"/>
</dbReference>
<dbReference type="Gene3D" id="1.10.10.10">
    <property type="entry name" value="Winged helix-like DNA-binding domain superfamily/Winged helix DNA-binding domain"/>
    <property type="match status" value="1"/>
</dbReference>
<dbReference type="GO" id="GO:0006446">
    <property type="term" value="P:regulation of translational initiation"/>
    <property type="evidence" value="ECO:0007669"/>
    <property type="project" value="InterPro"/>
</dbReference>
<protein>
    <recommendedName>
        <fullName evidence="4">Eukaryotic translation initiation factor 3 subunit K</fullName>
        <shortName evidence="4">eIF3k</shortName>
    </recommendedName>
    <alternativeName>
        <fullName evidence="4">eIF-3 p25</fullName>
    </alternativeName>
</protein>
<accession>A0A3M7B0E6</accession>
<comment type="function">
    <text evidence="4">Component of the eukaryotic translation initiation factor 3 (eIF-3) complex, which is involved in protein synthesis of a specialized repertoire of mRNAs and, together with other initiation factors, stimulates binding of mRNA and methionyl-tRNAi to the 40S ribosome. The eIF-3 complex specifically targets and initiates translation of a subset of mRNAs involved in cell proliferation.</text>
</comment>
<evidence type="ECO:0000256" key="5">
    <source>
        <dbReference type="SAM" id="MobiDB-lite"/>
    </source>
</evidence>
<dbReference type="GO" id="GO:0005852">
    <property type="term" value="C:eukaryotic translation initiation factor 3 complex"/>
    <property type="evidence" value="ECO:0007669"/>
    <property type="project" value="UniProtKB-UniRule"/>
</dbReference>
<dbReference type="HAMAP" id="MF_03010">
    <property type="entry name" value="eIF3k"/>
    <property type="match status" value="1"/>
</dbReference>
<feature type="domain" description="PCI" evidence="6">
    <location>
        <begin position="46"/>
        <end position="227"/>
    </location>
</feature>
<dbReference type="PROSITE" id="PS50250">
    <property type="entry name" value="PCI"/>
    <property type="match status" value="1"/>
</dbReference>
<proteinExistence type="inferred from homology"/>
<evidence type="ECO:0000256" key="1">
    <source>
        <dbReference type="ARBA" id="ARBA00022490"/>
    </source>
</evidence>
<dbReference type="GO" id="GO:0003743">
    <property type="term" value="F:translation initiation factor activity"/>
    <property type="evidence" value="ECO:0007669"/>
    <property type="project" value="UniProtKB-UniRule"/>
</dbReference>
<dbReference type="SUPFAM" id="SSF46785">
    <property type="entry name" value="Winged helix' DNA-binding domain"/>
    <property type="match status" value="1"/>
</dbReference>
<dbReference type="GO" id="GO:0003723">
    <property type="term" value="F:RNA binding"/>
    <property type="evidence" value="ECO:0007669"/>
    <property type="project" value="UniProtKB-UniRule"/>
</dbReference>
<keyword evidence="1 4" id="KW-0963">Cytoplasm</keyword>
<evidence type="ECO:0000313" key="7">
    <source>
        <dbReference type="EMBL" id="RMX96359.1"/>
    </source>
</evidence>
<dbReference type="EMBL" id="QWIL01002173">
    <property type="protein sequence ID" value="RMX96359.1"/>
    <property type="molecule type" value="Genomic_DNA"/>
</dbReference>
<dbReference type="Proteomes" id="UP000276864">
    <property type="component" value="Unassembled WGS sequence"/>
</dbReference>
<dbReference type="GO" id="GO:0033290">
    <property type="term" value="C:eukaryotic 48S preinitiation complex"/>
    <property type="evidence" value="ECO:0007669"/>
    <property type="project" value="UniProtKB-UniRule"/>
</dbReference>
<dbReference type="AlphaFoldDB" id="A0A3M7B0E6"/>
<comment type="subcellular location">
    <subcellularLocation>
        <location evidence="4">Cytoplasm</location>
    </subcellularLocation>
</comment>
<reference evidence="9 10" key="1">
    <citation type="journal article" date="2018" name="BMC Genomics">
        <title>Genomic evidence for intraspecific hybridization in a clonal and extremely halotolerant yeast.</title>
        <authorList>
            <person name="Gostincar C."/>
            <person name="Stajich J.E."/>
            <person name="Zupancic J."/>
            <person name="Zalar P."/>
            <person name="Gunde-Cimerman N."/>
        </authorList>
    </citation>
    <scope>NUCLEOTIDE SEQUENCE [LARGE SCALE GENOMIC DNA]</scope>
    <source>
        <strain evidence="8 10">EXF-6651</strain>
        <strain evidence="7 9">EXF-6669</strain>
    </source>
</reference>
<name>A0A3M7B0E6_HORWE</name>
<sequence>MGFAFDQAPERPENIDAILNGLDRYNPETTGVFQDYVAQQCQDQSYDCYANLALLKLYQFNPHLTQLETTTNVLAKALTVFPSPDFSLCLSLLPPYVLAQSRNSEKTGAAPSGTLAEAVQHLSVLHNQLNNAQYDAFWDTLNGDDLYADLVADVQGFEELLRVRIAVVVSQCMQEVQRSILEGWLNLKSAKFDNFVKEVCGWKIEGEKVIIPLNKENEARSSVVRENVKFEQFGRMVKRAYEQPAEALGRRGHGTRHTAPKLSAPPLEVPAISFTRLADAYTHDSRRHAQTGAFHRPPKPTKMSDYAEPQSQAGNSSRDEETA</sequence>
<dbReference type="FunFam" id="1.10.10.10:FF:000389">
    <property type="entry name" value="Eukaryotic translation initiation factor 3 subunit K"/>
    <property type="match status" value="1"/>
</dbReference>
<keyword evidence="2 4" id="KW-0396">Initiation factor</keyword>